<reference evidence="1" key="1">
    <citation type="submission" date="2012-04" db="EMBL/GenBank/DDBJ databases">
        <title>The Genome Sequence of Loa loa.</title>
        <authorList>
            <consortium name="The Broad Institute Genome Sequencing Platform"/>
            <consortium name="Broad Institute Genome Sequencing Center for Infectious Disease"/>
            <person name="Nutman T.B."/>
            <person name="Fink D.L."/>
            <person name="Russ C."/>
            <person name="Young S."/>
            <person name="Zeng Q."/>
            <person name="Gargeya S."/>
            <person name="Alvarado L."/>
            <person name="Berlin A."/>
            <person name="Chapman S.B."/>
            <person name="Chen Z."/>
            <person name="Freedman E."/>
            <person name="Gellesch M."/>
            <person name="Goldberg J."/>
            <person name="Griggs A."/>
            <person name="Gujja S."/>
            <person name="Heilman E.R."/>
            <person name="Heiman D."/>
            <person name="Howarth C."/>
            <person name="Mehta T."/>
            <person name="Neiman D."/>
            <person name="Pearson M."/>
            <person name="Roberts A."/>
            <person name="Saif S."/>
            <person name="Shea T."/>
            <person name="Shenoy N."/>
            <person name="Sisk P."/>
            <person name="Stolte C."/>
            <person name="Sykes S."/>
            <person name="White J."/>
            <person name="Yandava C."/>
            <person name="Haas B."/>
            <person name="Henn M.R."/>
            <person name="Nusbaum C."/>
            <person name="Birren B."/>
        </authorList>
    </citation>
    <scope>NUCLEOTIDE SEQUENCE [LARGE SCALE GENOMIC DNA]</scope>
</reference>
<sequence>ISSVTARLQRSEHQAHGDEWIEVLVADLFRRPSPPPTREQLELLRELLEHECEMKRHELVEPVPALVHDEEEGRELAEWRQMSHEHNEESTDVIPRASAITEKGHETIPAVPEAFHVSVVEGLLAQYQQLLVVPPIDPYTVIRNTNGSIIIECDMCPKEFGTLKGWRYSCRQTASAERFCQKCGHFVNMPHIHSDEEIPGAMELHSSKCFPRPRKP</sequence>
<proteinExistence type="predicted"/>
<dbReference type="CTD" id="9950678"/>
<organism evidence="1">
    <name type="scientific">Loa loa</name>
    <name type="common">Eye worm</name>
    <name type="synonym">Filaria loa</name>
    <dbReference type="NCBI Taxonomy" id="7209"/>
    <lineage>
        <taxon>Eukaryota</taxon>
        <taxon>Metazoa</taxon>
        <taxon>Ecdysozoa</taxon>
        <taxon>Nematoda</taxon>
        <taxon>Chromadorea</taxon>
        <taxon>Rhabditida</taxon>
        <taxon>Spirurina</taxon>
        <taxon>Spiruromorpha</taxon>
        <taxon>Filarioidea</taxon>
        <taxon>Onchocercidae</taxon>
        <taxon>Loa</taxon>
    </lineage>
</organism>
<evidence type="ECO:0000313" key="1">
    <source>
        <dbReference type="EMBL" id="EJD73533.1"/>
    </source>
</evidence>
<dbReference type="InParanoid" id="A0A1S0UDA7"/>
<dbReference type="AlphaFoldDB" id="A0A1S0UDA7"/>
<accession>A0A1S0UDA7</accession>
<protein>
    <submittedName>
        <fullName evidence="1">Uncharacterized protein</fullName>
    </submittedName>
</protein>
<dbReference type="EMBL" id="JH713131">
    <property type="protein sequence ID" value="EJD73533.1"/>
    <property type="molecule type" value="Genomic_DNA"/>
</dbReference>
<name>A0A1S0UDA7_LOALO</name>
<dbReference type="GeneID" id="9950678"/>
<dbReference type="KEGG" id="loa:LOAG_19049"/>
<dbReference type="RefSeq" id="XP_020304493.1">
    <property type="nucleotide sequence ID" value="XM_020451705.1"/>
</dbReference>
<gene>
    <name evidence="1" type="ORF">LOAG_19049</name>
</gene>
<feature type="non-terminal residue" evidence="1">
    <location>
        <position position="1"/>
    </location>
</feature>